<proteinExistence type="predicted"/>
<sequence>MTSKCLLVYILQITLYMNSCETGWSRHGKRCFKVFNDPKSWKDAEVTCLNHGGNLASVHNNKEHAFIKNLVSSSKPFWIGGYDAEGTWFWSDGSKMNFRLWNAGEPNNSVEEHCIEANYGGLGYWNDQQCGDQLSFVCAIADPNCSLK</sequence>
<name>A0A8C1JEC4_CYPCA</name>
<feature type="signal peptide" evidence="2">
    <location>
        <begin position="1"/>
        <end position="22"/>
    </location>
</feature>
<dbReference type="SMART" id="SM00034">
    <property type="entry name" value="CLECT"/>
    <property type="match status" value="1"/>
</dbReference>
<dbReference type="Proteomes" id="UP000694427">
    <property type="component" value="Unplaced"/>
</dbReference>
<reference evidence="4" key="1">
    <citation type="submission" date="2025-08" db="UniProtKB">
        <authorList>
            <consortium name="Ensembl"/>
        </authorList>
    </citation>
    <scope>IDENTIFICATION</scope>
</reference>
<reference evidence="4" key="2">
    <citation type="submission" date="2025-09" db="UniProtKB">
        <authorList>
            <consortium name="Ensembl"/>
        </authorList>
    </citation>
    <scope>IDENTIFICATION</scope>
</reference>
<organism evidence="4 5">
    <name type="scientific">Cyprinus carpio</name>
    <name type="common">Common carp</name>
    <dbReference type="NCBI Taxonomy" id="7962"/>
    <lineage>
        <taxon>Eukaryota</taxon>
        <taxon>Metazoa</taxon>
        <taxon>Chordata</taxon>
        <taxon>Craniata</taxon>
        <taxon>Vertebrata</taxon>
        <taxon>Euteleostomi</taxon>
        <taxon>Actinopterygii</taxon>
        <taxon>Neopterygii</taxon>
        <taxon>Teleostei</taxon>
        <taxon>Ostariophysi</taxon>
        <taxon>Cypriniformes</taxon>
        <taxon>Cyprinidae</taxon>
        <taxon>Cyprininae</taxon>
        <taxon>Cyprinus</taxon>
    </lineage>
</organism>
<dbReference type="Ensembl" id="ENSCCRT00010034268.1">
    <property type="protein sequence ID" value="ENSCCRP00010031211.1"/>
    <property type="gene ID" value="ENSCCRG00010013333.1"/>
</dbReference>
<dbReference type="SUPFAM" id="SSF56436">
    <property type="entry name" value="C-type lectin-like"/>
    <property type="match status" value="1"/>
</dbReference>
<evidence type="ECO:0000313" key="4">
    <source>
        <dbReference type="Ensembl" id="ENSCCRP00010031211.1"/>
    </source>
</evidence>
<dbReference type="PROSITE" id="PS50041">
    <property type="entry name" value="C_TYPE_LECTIN_2"/>
    <property type="match status" value="1"/>
</dbReference>
<dbReference type="Gene3D" id="3.10.100.10">
    <property type="entry name" value="Mannose-Binding Protein A, subunit A"/>
    <property type="match status" value="1"/>
</dbReference>
<accession>A0A8C1JEC4</accession>
<dbReference type="InterPro" id="IPR018378">
    <property type="entry name" value="C-type_lectin_CS"/>
</dbReference>
<keyword evidence="1" id="KW-1015">Disulfide bond</keyword>
<evidence type="ECO:0000313" key="5">
    <source>
        <dbReference type="Proteomes" id="UP000694427"/>
    </source>
</evidence>
<dbReference type="InterPro" id="IPR001304">
    <property type="entry name" value="C-type_lectin-like"/>
</dbReference>
<dbReference type="InterPro" id="IPR016187">
    <property type="entry name" value="CTDL_fold"/>
</dbReference>
<dbReference type="AlphaFoldDB" id="A0A8C1JEC4"/>
<dbReference type="InterPro" id="IPR016186">
    <property type="entry name" value="C-type_lectin-like/link_sf"/>
</dbReference>
<evidence type="ECO:0000256" key="1">
    <source>
        <dbReference type="ARBA" id="ARBA00023157"/>
    </source>
</evidence>
<evidence type="ECO:0000256" key="2">
    <source>
        <dbReference type="SAM" id="SignalP"/>
    </source>
</evidence>
<keyword evidence="5" id="KW-1185">Reference proteome</keyword>
<dbReference type="OMA" id="ASCVSMN"/>
<dbReference type="PROSITE" id="PS00615">
    <property type="entry name" value="C_TYPE_LECTIN_1"/>
    <property type="match status" value="1"/>
</dbReference>
<feature type="domain" description="C-type lectin" evidence="3">
    <location>
        <begin position="27"/>
        <end position="139"/>
    </location>
</feature>
<dbReference type="CDD" id="cd00037">
    <property type="entry name" value="CLECT"/>
    <property type="match status" value="1"/>
</dbReference>
<feature type="chain" id="PRO_5034795846" description="C-type lectin domain-containing protein" evidence="2">
    <location>
        <begin position="23"/>
        <end position="148"/>
    </location>
</feature>
<protein>
    <recommendedName>
        <fullName evidence="3">C-type lectin domain-containing protein</fullName>
    </recommendedName>
</protein>
<dbReference type="Pfam" id="PF00059">
    <property type="entry name" value="Lectin_C"/>
    <property type="match status" value="1"/>
</dbReference>
<dbReference type="PANTHER" id="PTHR22803">
    <property type="entry name" value="MANNOSE, PHOSPHOLIPASE, LECTIN RECEPTOR RELATED"/>
    <property type="match status" value="1"/>
</dbReference>
<evidence type="ECO:0000259" key="3">
    <source>
        <dbReference type="PROSITE" id="PS50041"/>
    </source>
</evidence>
<dbReference type="InterPro" id="IPR050111">
    <property type="entry name" value="C-type_lectin/snaclec_domain"/>
</dbReference>
<keyword evidence="2" id="KW-0732">Signal</keyword>